<sequence length="79" mass="8983">MAVKREIVGFGENDELVFSQEFPEEKMAELRPLFDYGDDVDMYAGSYEVTDDIRDRVAAILGIELRPGIAYYVEATQVD</sequence>
<keyword evidence="2" id="KW-1185">Reference proteome</keyword>
<comment type="caution">
    <text evidence="1">The sequence shown here is derived from an EMBL/GenBank/DDBJ whole genome shotgun (WGS) entry which is preliminary data.</text>
</comment>
<organism evidence="1 2">
    <name type="scientific">Thermasporomyces composti</name>
    <dbReference type="NCBI Taxonomy" id="696763"/>
    <lineage>
        <taxon>Bacteria</taxon>
        <taxon>Bacillati</taxon>
        <taxon>Actinomycetota</taxon>
        <taxon>Actinomycetes</taxon>
        <taxon>Propionibacteriales</taxon>
        <taxon>Nocardioidaceae</taxon>
        <taxon>Thermasporomyces</taxon>
    </lineage>
</organism>
<evidence type="ECO:0000313" key="1">
    <source>
        <dbReference type="EMBL" id="REF36007.1"/>
    </source>
</evidence>
<reference evidence="1 2" key="1">
    <citation type="submission" date="2018-08" db="EMBL/GenBank/DDBJ databases">
        <title>Sequencing the genomes of 1000 actinobacteria strains.</title>
        <authorList>
            <person name="Klenk H.-P."/>
        </authorList>
    </citation>
    <scope>NUCLEOTIDE SEQUENCE [LARGE SCALE GENOMIC DNA]</scope>
    <source>
        <strain evidence="1 2">DSM 22891</strain>
    </source>
</reference>
<proteinExistence type="predicted"/>
<dbReference type="EMBL" id="QTUC01000001">
    <property type="protein sequence ID" value="REF36007.1"/>
    <property type="molecule type" value="Genomic_DNA"/>
</dbReference>
<evidence type="ECO:0000313" key="2">
    <source>
        <dbReference type="Proteomes" id="UP000256485"/>
    </source>
</evidence>
<gene>
    <name evidence="1" type="ORF">DFJ64_1402</name>
</gene>
<dbReference type="RefSeq" id="WP_147304624.1">
    <property type="nucleotide sequence ID" value="NZ_QTUC01000001.1"/>
</dbReference>
<dbReference type="Proteomes" id="UP000256485">
    <property type="component" value="Unassembled WGS sequence"/>
</dbReference>
<dbReference type="AlphaFoldDB" id="A0A3D9V3A6"/>
<protein>
    <submittedName>
        <fullName evidence="1">Uncharacterized protein</fullName>
    </submittedName>
</protein>
<accession>A0A3D9V3A6</accession>
<name>A0A3D9V3A6_THECX</name>
<dbReference type="OrthoDB" id="3829844at2"/>